<dbReference type="GeneID" id="24438372"/>
<evidence type="ECO:0000313" key="1">
    <source>
        <dbReference type="EMBL" id="EWS72246.1"/>
    </source>
</evidence>
<keyword evidence="2" id="KW-1185">Reference proteome</keyword>
<protein>
    <submittedName>
        <fullName evidence="1">Uncharacterized protein</fullName>
    </submittedName>
</protein>
<sequence length="350" mass="42661">MIMPCNTLKIIQFNQKTIKIQHISQLEVQFNQLFQILIIQLNQIVSQLYLILKIVETIFYKICSLILTCKFWKSQNKVPFLKRYPMILQSTKANNQQYNRYIACLLLIQLSIQTKKFRNNCKYQKIYTKIVQNQNKRVVILQKQQKLCQNKRLQIYLNTTLIEILNQQNTIQNLTQNKIKIRCNYIIIKYCNQRYKKLKLRSISLIFHFQSKIVKAKLTYKTLKNHMTNFQENFKIQKMQQLNQIQYKKSRYWNSIRMMWRINYNNKLNAMNKYRIQKVIAKIKQIITLKLKNTNNFSYKMNKIYRLNKLQTMKNNKIYQMILKNINKIFKQFFQKISLLPFNQNLSQMK</sequence>
<gene>
    <name evidence="1" type="ORF">TTHERM_000312679</name>
</gene>
<dbReference type="RefSeq" id="XP_012655186.1">
    <property type="nucleotide sequence ID" value="XM_012799732.1"/>
</dbReference>
<evidence type="ECO:0000313" key="2">
    <source>
        <dbReference type="Proteomes" id="UP000009168"/>
    </source>
</evidence>
<dbReference type="KEGG" id="tet:TTHERM_000312679"/>
<proteinExistence type="predicted"/>
<reference evidence="2" key="1">
    <citation type="journal article" date="2006" name="PLoS Biol.">
        <title>Macronuclear genome sequence of the ciliate Tetrahymena thermophila, a model eukaryote.</title>
        <authorList>
            <person name="Eisen J.A."/>
            <person name="Coyne R.S."/>
            <person name="Wu M."/>
            <person name="Wu D."/>
            <person name="Thiagarajan M."/>
            <person name="Wortman J.R."/>
            <person name="Badger J.H."/>
            <person name="Ren Q."/>
            <person name="Amedeo P."/>
            <person name="Jones K.M."/>
            <person name="Tallon L.J."/>
            <person name="Delcher A.L."/>
            <person name="Salzberg S.L."/>
            <person name="Silva J.C."/>
            <person name="Haas B.J."/>
            <person name="Majoros W.H."/>
            <person name="Farzad M."/>
            <person name="Carlton J.M."/>
            <person name="Smith R.K. Jr."/>
            <person name="Garg J."/>
            <person name="Pearlman R.E."/>
            <person name="Karrer K.M."/>
            <person name="Sun L."/>
            <person name="Manning G."/>
            <person name="Elde N.C."/>
            <person name="Turkewitz A.P."/>
            <person name="Asai D.J."/>
            <person name="Wilkes D.E."/>
            <person name="Wang Y."/>
            <person name="Cai H."/>
            <person name="Collins K."/>
            <person name="Stewart B.A."/>
            <person name="Lee S.R."/>
            <person name="Wilamowska K."/>
            <person name="Weinberg Z."/>
            <person name="Ruzzo W.L."/>
            <person name="Wloga D."/>
            <person name="Gaertig J."/>
            <person name="Frankel J."/>
            <person name="Tsao C.-C."/>
            <person name="Gorovsky M.A."/>
            <person name="Keeling P.J."/>
            <person name="Waller R.F."/>
            <person name="Patron N.J."/>
            <person name="Cherry J.M."/>
            <person name="Stover N.A."/>
            <person name="Krieger C.J."/>
            <person name="del Toro C."/>
            <person name="Ryder H.F."/>
            <person name="Williamson S.C."/>
            <person name="Barbeau R.A."/>
            <person name="Hamilton E.P."/>
            <person name="Orias E."/>
        </authorList>
    </citation>
    <scope>NUCLEOTIDE SEQUENCE [LARGE SCALE GENOMIC DNA]</scope>
    <source>
        <strain evidence="2">SB210</strain>
    </source>
</reference>
<dbReference type="AlphaFoldDB" id="W7XE78"/>
<dbReference type="EMBL" id="GG662498">
    <property type="protein sequence ID" value="EWS72246.1"/>
    <property type="molecule type" value="Genomic_DNA"/>
</dbReference>
<dbReference type="InParanoid" id="W7XE78"/>
<accession>W7XE78</accession>
<name>W7XE78_TETTS</name>
<organism evidence="1 2">
    <name type="scientific">Tetrahymena thermophila (strain SB210)</name>
    <dbReference type="NCBI Taxonomy" id="312017"/>
    <lineage>
        <taxon>Eukaryota</taxon>
        <taxon>Sar</taxon>
        <taxon>Alveolata</taxon>
        <taxon>Ciliophora</taxon>
        <taxon>Intramacronucleata</taxon>
        <taxon>Oligohymenophorea</taxon>
        <taxon>Hymenostomatida</taxon>
        <taxon>Tetrahymenina</taxon>
        <taxon>Tetrahymenidae</taxon>
        <taxon>Tetrahymena</taxon>
    </lineage>
</organism>
<dbReference type="Proteomes" id="UP000009168">
    <property type="component" value="Unassembled WGS sequence"/>
</dbReference>